<sequence length="166" mass="18669">MAIHSLLCLLNDNFAAHYNENKKFMSQVKENDTVKVHYTGKLKSGQVFDSSLEREPLEFTLGQGMLIPGFENAVIDMKVNDKKTVDIPVAEAYGDVRKELFHRVDKAQLPAEITPEVGLGLASRDEQGNEHQFRIVEVNEDHVIVDGNHPLAGQELVFDLELVEIK</sequence>
<reference evidence="12 13" key="1">
    <citation type="submission" date="2018-07" db="EMBL/GenBank/DDBJ databases">
        <title>Genomic Encyclopedia of Type Strains, Phase III (KMG-III): the genomes of soil and plant-associated and newly described type strains.</title>
        <authorList>
            <person name="Whitman W."/>
        </authorList>
    </citation>
    <scope>NUCLEOTIDE SEQUENCE [LARGE SCALE GENOMIC DNA]</scope>
    <source>
        <strain evidence="12 13">CECT 7958</strain>
    </source>
</reference>
<evidence type="ECO:0000259" key="11">
    <source>
        <dbReference type="PROSITE" id="PS50059"/>
    </source>
</evidence>
<evidence type="ECO:0000313" key="12">
    <source>
        <dbReference type="EMBL" id="RCW92106.1"/>
    </source>
</evidence>
<dbReference type="InterPro" id="IPR001179">
    <property type="entry name" value="PPIase_FKBP_dom"/>
</dbReference>
<dbReference type="Pfam" id="PF00254">
    <property type="entry name" value="FKBP_C"/>
    <property type="match status" value="1"/>
</dbReference>
<dbReference type="InterPro" id="IPR046357">
    <property type="entry name" value="PPIase_dom_sf"/>
</dbReference>
<dbReference type="EMBL" id="QPJO01000002">
    <property type="protein sequence ID" value="RCW92106.1"/>
    <property type="molecule type" value="Genomic_DNA"/>
</dbReference>
<evidence type="ECO:0000256" key="8">
    <source>
        <dbReference type="ARBA" id="ARBA00037071"/>
    </source>
</evidence>
<keyword evidence="4" id="KW-0963">Cytoplasm</keyword>
<accession>A0A368ZF04</accession>
<evidence type="ECO:0000256" key="5">
    <source>
        <dbReference type="ARBA" id="ARBA00023110"/>
    </source>
</evidence>
<evidence type="ECO:0000256" key="4">
    <source>
        <dbReference type="ARBA" id="ARBA00022490"/>
    </source>
</evidence>
<comment type="similarity">
    <text evidence="3 10">Belongs to the FKBP-type PPIase family.</text>
</comment>
<proteinExistence type="inferred from homology"/>
<evidence type="ECO:0000256" key="7">
    <source>
        <dbReference type="ARBA" id="ARBA00023235"/>
    </source>
</evidence>
<comment type="function">
    <text evidence="8">Also involved in hydrogenase metallocenter assembly, probably by participating in the nickel insertion step. This function in hydrogenase biosynthesis requires chaperone activity and the presence of the metal-binding domain, but not PPIase activity.</text>
</comment>
<evidence type="ECO:0000256" key="10">
    <source>
        <dbReference type="RuleBase" id="RU003915"/>
    </source>
</evidence>
<dbReference type="Gene3D" id="3.10.50.40">
    <property type="match status" value="1"/>
</dbReference>
<dbReference type="EC" id="5.2.1.8" evidence="10"/>
<dbReference type="SUPFAM" id="SSF54534">
    <property type="entry name" value="FKBP-like"/>
    <property type="match status" value="1"/>
</dbReference>
<dbReference type="GO" id="GO:0003755">
    <property type="term" value="F:peptidyl-prolyl cis-trans isomerase activity"/>
    <property type="evidence" value="ECO:0007669"/>
    <property type="project" value="UniProtKB-UniRule"/>
</dbReference>
<keyword evidence="7 9" id="KW-0413">Isomerase</keyword>
<keyword evidence="13" id="KW-1185">Reference proteome</keyword>
<evidence type="ECO:0000256" key="2">
    <source>
        <dbReference type="ARBA" id="ARBA00004496"/>
    </source>
</evidence>
<evidence type="ECO:0000256" key="9">
    <source>
        <dbReference type="PROSITE-ProRule" id="PRU00277"/>
    </source>
</evidence>
<comment type="catalytic activity">
    <reaction evidence="1 9 10">
        <text>[protein]-peptidylproline (omega=180) = [protein]-peptidylproline (omega=0)</text>
        <dbReference type="Rhea" id="RHEA:16237"/>
        <dbReference type="Rhea" id="RHEA-COMP:10747"/>
        <dbReference type="Rhea" id="RHEA-COMP:10748"/>
        <dbReference type="ChEBI" id="CHEBI:83833"/>
        <dbReference type="ChEBI" id="CHEBI:83834"/>
        <dbReference type="EC" id="5.2.1.8"/>
    </reaction>
</comment>
<dbReference type="PROSITE" id="PS50059">
    <property type="entry name" value="FKBP_PPIASE"/>
    <property type="match status" value="1"/>
</dbReference>
<organism evidence="12 13">
    <name type="scientific">Winogradskyella arenosi</name>
    <dbReference type="NCBI Taxonomy" id="533325"/>
    <lineage>
        <taxon>Bacteria</taxon>
        <taxon>Pseudomonadati</taxon>
        <taxon>Bacteroidota</taxon>
        <taxon>Flavobacteriia</taxon>
        <taxon>Flavobacteriales</taxon>
        <taxon>Flavobacteriaceae</taxon>
        <taxon>Winogradskyella</taxon>
    </lineage>
</organism>
<comment type="subcellular location">
    <subcellularLocation>
        <location evidence="2">Cytoplasm</location>
    </subcellularLocation>
</comment>
<comment type="caution">
    <text evidence="12">The sequence shown here is derived from an EMBL/GenBank/DDBJ whole genome shotgun (WGS) entry which is preliminary data.</text>
</comment>
<gene>
    <name evidence="12" type="ORF">DFQ08_102127</name>
</gene>
<protein>
    <recommendedName>
        <fullName evidence="10">Peptidyl-prolyl cis-trans isomerase</fullName>
        <ecNumber evidence="10">5.2.1.8</ecNumber>
    </recommendedName>
</protein>
<feature type="domain" description="PPIase FKBP-type" evidence="11">
    <location>
        <begin position="31"/>
        <end position="125"/>
    </location>
</feature>
<evidence type="ECO:0000256" key="1">
    <source>
        <dbReference type="ARBA" id="ARBA00000971"/>
    </source>
</evidence>
<evidence type="ECO:0000313" key="13">
    <source>
        <dbReference type="Proteomes" id="UP000253436"/>
    </source>
</evidence>
<keyword evidence="5 9" id="KW-0697">Rotamase</keyword>
<dbReference type="GO" id="GO:0005737">
    <property type="term" value="C:cytoplasm"/>
    <property type="evidence" value="ECO:0007669"/>
    <property type="project" value="UniProtKB-SubCell"/>
</dbReference>
<dbReference type="GO" id="GO:0042026">
    <property type="term" value="P:protein refolding"/>
    <property type="evidence" value="ECO:0007669"/>
    <property type="project" value="UniProtKB-ARBA"/>
</dbReference>
<dbReference type="PANTHER" id="PTHR47861">
    <property type="entry name" value="FKBP-TYPE PEPTIDYL-PROLYL CIS-TRANS ISOMERASE SLYD"/>
    <property type="match status" value="1"/>
</dbReference>
<evidence type="ECO:0000256" key="6">
    <source>
        <dbReference type="ARBA" id="ARBA00023186"/>
    </source>
</evidence>
<name>A0A368ZF04_9FLAO</name>
<dbReference type="PANTHER" id="PTHR47861:SF3">
    <property type="entry name" value="FKBP-TYPE PEPTIDYL-PROLYL CIS-TRANS ISOMERASE SLYD"/>
    <property type="match status" value="1"/>
</dbReference>
<keyword evidence="6" id="KW-0143">Chaperone</keyword>
<evidence type="ECO:0000256" key="3">
    <source>
        <dbReference type="ARBA" id="ARBA00006577"/>
    </source>
</evidence>
<dbReference type="AlphaFoldDB" id="A0A368ZF04"/>
<dbReference type="Proteomes" id="UP000253436">
    <property type="component" value="Unassembled WGS sequence"/>
</dbReference>